<gene>
    <name evidence="2" type="ORF">HK439_07225</name>
</gene>
<name>A0A926NXB9_9HYPH</name>
<dbReference type="InterPro" id="IPR012312">
    <property type="entry name" value="Hemerythrin-like"/>
</dbReference>
<proteinExistence type="predicted"/>
<reference evidence="2" key="1">
    <citation type="submission" date="2020-05" db="EMBL/GenBank/DDBJ databases">
        <title>Identification of trans-AT polyketide cluster in two marine bacteria, producers of a novel glutaramide-containing polyketide sesbanimide D and analogs.</title>
        <authorList>
            <person name="Kacar D."/>
            <person name="Rodriguez P."/>
            <person name="Canedo L."/>
            <person name="Gonzalez E."/>
            <person name="Galan B."/>
            <person name="De La Calle F."/>
            <person name="Garcia J.L."/>
        </authorList>
    </citation>
    <scope>NUCLEOTIDE SEQUENCE</scope>
    <source>
        <strain evidence="2">PHM038</strain>
    </source>
</reference>
<accession>A0A926NXB9</accession>
<protein>
    <submittedName>
        <fullName evidence="2">Hemerythrin domain-containing protein</fullName>
    </submittedName>
</protein>
<dbReference type="AlphaFoldDB" id="A0A926NXB9"/>
<feature type="domain" description="Hemerythrin-like" evidence="1">
    <location>
        <begin position="47"/>
        <end position="191"/>
    </location>
</feature>
<dbReference type="RefSeq" id="WP_190290724.1">
    <property type="nucleotide sequence ID" value="NZ_JABFCZ010000007.1"/>
</dbReference>
<dbReference type="Pfam" id="PF01814">
    <property type="entry name" value="Hemerythrin"/>
    <property type="match status" value="1"/>
</dbReference>
<dbReference type="Gene3D" id="1.20.120.520">
    <property type="entry name" value="nmb1532 protein domain like"/>
    <property type="match status" value="1"/>
</dbReference>
<comment type="caution">
    <text evidence="2">The sequence shown here is derived from an EMBL/GenBank/DDBJ whole genome shotgun (WGS) entry which is preliminary data.</text>
</comment>
<dbReference type="EMBL" id="JABFCZ010000007">
    <property type="protein sequence ID" value="MBD1546046.1"/>
    <property type="molecule type" value="Genomic_DNA"/>
</dbReference>
<organism evidence="2 3">
    <name type="scientific">Roseibium aggregatum</name>
    <dbReference type="NCBI Taxonomy" id="187304"/>
    <lineage>
        <taxon>Bacteria</taxon>
        <taxon>Pseudomonadati</taxon>
        <taxon>Pseudomonadota</taxon>
        <taxon>Alphaproteobacteria</taxon>
        <taxon>Hyphomicrobiales</taxon>
        <taxon>Stappiaceae</taxon>
        <taxon>Roseibium</taxon>
    </lineage>
</organism>
<dbReference type="Proteomes" id="UP000598467">
    <property type="component" value="Unassembled WGS sequence"/>
</dbReference>
<evidence type="ECO:0000313" key="2">
    <source>
        <dbReference type="EMBL" id="MBD1546046.1"/>
    </source>
</evidence>
<evidence type="ECO:0000313" key="3">
    <source>
        <dbReference type="Proteomes" id="UP000598467"/>
    </source>
</evidence>
<sequence length="202" mass="22911">MNEKAVSPAEGPSDLSMRTGLPDEWLYLLKSHPREGWQAHHNLGPLTEFWLARHNGFREMGGVLDVALTKFREGEVEAKPFAHHFGSNLQHFLTGLHHHHIIEDNHYFPVFAEAEKRLLPGFQLLENDHEWLDHRIANIVESANAFFKALGEGDRDAILRAAETFGMASDRLLGGLMRHLDDEEDLVVPLILDRGEEELGIS</sequence>
<evidence type="ECO:0000259" key="1">
    <source>
        <dbReference type="Pfam" id="PF01814"/>
    </source>
</evidence>